<organism evidence="1 2">
    <name type="scientific">Spiromyces aspiralis</name>
    <dbReference type="NCBI Taxonomy" id="68401"/>
    <lineage>
        <taxon>Eukaryota</taxon>
        <taxon>Fungi</taxon>
        <taxon>Fungi incertae sedis</taxon>
        <taxon>Zoopagomycota</taxon>
        <taxon>Kickxellomycotina</taxon>
        <taxon>Kickxellomycetes</taxon>
        <taxon>Kickxellales</taxon>
        <taxon>Kickxellaceae</taxon>
        <taxon>Spiromyces</taxon>
    </lineage>
</organism>
<comment type="caution">
    <text evidence="1">The sequence shown here is derived from an EMBL/GenBank/DDBJ whole genome shotgun (WGS) entry which is preliminary data.</text>
</comment>
<gene>
    <name evidence="1" type="primary">TKL1_3</name>
    <name evidence="1" type="ORF">EV182_007864</name>
</gene>
<dbReference type="EMBL" id="JAMZIH010008957">
    <property type="protein sequence ID" value="KAJ1671022.1"/>
    <property type="molecule type" value="Genomic_DNA"/>
</dbReference>
<feature type="non-terminal residue" evidence="1">
    <location>
        <position position="182"/>
    </location>
</feature>
<sequence>MDDLKNFRQVDSVTPGHPERMHTDGIEVTTGPLGQGISNAVGLALAERHLAAQFNREGFPVVNNTTYCIAGDGCLQEGVASEACSLAGHLQLGNLVVLYDSNGIQIDGSTKLGFTEDVLERYRAYGWHTLSIEDGDDDLAGLERAIAEAKAVTDRPSIIKVTTTIGFGAAKAGTASVHGAPL</sequence>
<proteinExistence type="predicted"/>
<evidence type="ECO:0000313" key="1">
    <source>
        <dbReference type="EMBL" id="KAJ1671022.1"/>
    </source>
</evidence>
<reference evidence="1" key="1">
    <citation type="submission" date="2022-06" db="EMBL/GenBank/DDBJ databases">
        <title>Phylogenomic reconstructions and comparative analyses of Kickxellomycotina fungi.</title>
        <authorList>
            <person name="Reynolds N.K."/>
            <person name="Stajich J.E."/>
            <person name="Barry K."/>
            <person name="Grigoriev I.V."/>
            <person name="Crous P."/>
            <person name="Smith M.E."/>
        </authorList>
    </citation>
    <scope>NUCLEOTIDE SEQUENCE</scope>
    <source>
        <strain evidence="1">RSA 2271</strain>
    </source>
</reference>
<name>A0ACC1HAM1_9FUNG</name>
<dbReference type="EC" id="2.2.1.1" evidence="1"/>
<accession>A0ACC1HAM1</accession>
<keyword evidence="2" id="KW-1185">Reference proteome</keyword>
<keyword evidence="1" id="KW-0808">Transferase</keyword>
<protein>
    <submittedName>
        <fullName evidence="1">Transketolase</fullName>
        <ecNumber evidence="1">2.2.1.1</ecNumber>
    </submittedName>
</protein>
<evidence type="ECO:0000313" key="2">
    <source>
        <dbReference type="Proteomes" id="UP001145114"/>
    </source>
</evidence>
<dbReference type="Proteomes" id="UP001145114">
    <property type="component" value="Unassembled WGS sequence"/>
</dbReference>